<protein>
    <recommendedName>
        <fullName evidence="5">FAS1 domain-containing protein</fullName>
    </recommendedName>
</protein>
<evidence type="ECO:0000313" key="7">
    <source>
        <dbReference type="Proteomes" id="UP000187203"/>
    </source>
</evidence>
<sequence length="298" mass="32167">MVTTQMEIVSSKPTALLLFFFLLLTTATVSTADVTTQELDAAFFALYSHGYTLFPNAITTSDLHHLLLSSPNTSFTLFAPPDSLLFSLDLLSSARLYTTSLLLHVSPRFLSTSDLFALPRPRLQTLLPNHQLLVEQTVVAHDGNVFPLVTVDGVRVSVPDLFIGSNIAVHGLNGILVARYRDVVNDHGGSSDGGSSAELAPAMAPGPSWCKSCVSPANPPAIWSPMANPSAIWSPMANPSAIWSEMANPPAICVSPEMMNAHSGIKKDGSSDHDDRRGATNKRARSGRFFRLKHLFNL</sequence>
<feature type="compositionally biased region" description="Basic and acidic residues" evidence="3">
    <location>
        <begin position="265"/>
        <end position="278"/>
    </location>
</feature>
<feature type="signal peptide" evidence="4">
    <location>
        <begin position="1"/>
        <end position="32"/>
    </location>
</feature>
<comment type="caution">
    <text evidence="6">The sequence shown here is derived from an EMBL/GenBank/DDBJ whole genome shotgun (WGS) entry which is preliminary data.</text>
</comment>
<keyword evidence="2" id="KW-0325">Glycoprotein</keyword>
<dbReference type="PANTHER" id="PTHR33985">
    <property type="entry name" value="OS02G0491300 PROTEIN-RELATED"/>
    <property type="match status" value="1"/>
</dbReference>
<dbReference type="Gene3D" id="2.30.180.10">
    <property type="entry name" value="FAS1 domain"/>
    <property type="match status" value="1"/>
</dbReference>
<evidence type="ECO:0000313" key="6">
    <source>
        <dbReference type="EMBL" id="OMO83669.1"/>
    </source>
</evidence>
<dbReference type="SMART" id="SM00554">
    <property type="entry name" value="FAS1"/>
    <property type="match status" value="1"/>
</dbReference>
<keyword evidence="4" id="KW-0732">Signal</keyword>
<dbReference type="STRING" id="93759.A0A1R3IM53"/>
<dbReference type="FunFam" id="2.30.180.10:FF:000046">
    <property type="entry name" value="Fasciclin-like arabinogalactan family protein"/>
    <property type="match status" value="1"/>
</dbReference>
<organism evidence="6 7">
    <name type="scientific">Corchorus olitorius</name>
    <dbReference type="NCBI Taxonomy" id="93759"/>
    <lineage>
        <taxon>Eukaryota</taxon>
        <taxon>Viridiplantae</taxon>
        <taxon>Streptophyta</taxon>
        <taxon>Embryophyta</taxon>
        <taxon>Tracheophyta</taxon>
        <taxon>Spermatophyta</taxon>
        <taxon>Magnoliopsida</taxon>
        <taxon>eudicotyledons</taxon>
        <taxon>Gunneridae</taxon>
        <taxon>Pentapetalae</taxon>
        <taxon>rosids</taxon>
        <taxon>malvids</taxon>
        <taxon>Malvales</taxon>
        <taxon>Malvaceae</taxon>
        <taxon>Grewioideae</taxon>
        <taxon>Apeibeae</taxon>
        <taxon>Corchorus</taxon>
    </lineage>
</organism>
<dbReference type="AlphaFoldDB" id="A0A1R3IM53"/>
<keyword evidence="2" id="KW-0654">Proteoglycan</keyword>
<dbReference type="InterPro" id="IPR052806">
    <property type="entry name" value="Fasciclin-like_AGP"/>
</dbReference>
<dbReference type="PANTHER" id="PTHR33985:SF15">
    <property type="entry name" value="FASCICLIN-LIKE ARABINOGALACTAN PROTEIN 19"/>
    <property type="match status" value="1"/>
</dbReference>
<dbReference type="SUPFAM" id="SSF82153">
    <property type="entry name" value="FAS1 domain"/>
    <property type="match status" value="1"/>
</dbReference>
<name>A0A1R3IM53_9ROSI</name>
<dbReference type="InterPro" id="IPR000782">
    <property type="entry name" value="FAS1_domain"/>
</dbReference>
<evidence type="ECO:0000259" key="5">
    <source>
        <dbReference type="PROSITE" id="PS50213"/>
    </source>
</evidence>
<comment type="similarity">
    <text evidence="1">Belongs to the fasciclin-like AGP family.</text>
</comment>
<dbReference type="InterPro" id="IPR036378">
    <property type="entry name" value="FAS1_dom_sf"/>
</dbReference>
<evidence type="ECO:0000256" key="2">
    <source>
        <dbReference type="ARBA" id="ARBA00022974"/>
    </source>
</evidence>
<dbReference type="OrthoDB" id="1937685at2759"/>
<gene>
    <name evidence="6" type="ORF">COLO4_22382</name>
</gene>
<evidence type="ECO:0000256" key="1">
    <source>
        <dbReference type="ARBA" id="ARBA00007843"/>
    </source>
</evidence>
<evidence type="ECO:0000256" key="4">
    <source>
        <dbReference type="SAM" id="SignalP"/>
    </source>
</evidence>
<dbReference type="Pfam" id="PF02469">
    <property type="entry name" value="Fasciclin"/>
    <property type="match status" value="1"/>
</dbReference>
<dbReference type="PROSITE" id="PS50213">
    <property type="entry name" value="FAS1"/>
    <property type="match status" value="1"/>
</dbReference>
<proteinExistence type="inferred from homology"/>
<feature type="chain" id="PRO_5012729305" description="FAS1 domain-containing protein" evidence="4">
    <location>
        <begin position="33"/>
        <end position="298"/>
    </location>
</feature>
<evidence type="ECO:0000256" key="3">
    <source>
        <dbReference type="SAM" id="MobiDB-lite"/>
    </source>
</evidence>
<dbReference type="EMBL" id="AWUE01017957">
    <property type="protein sequence ID" value="OMO83669.1"/>
    <property type="molecule type" value="Genomic_DNA"/>
</dbReference>
<accession>A0A1R3IM53</accession>
<feature type="domain" description="FAS1" evidence="5">
    <location>
        <begin position="38"/>
        <end position="176"/>
    </location>
</feature>
<feature type="region of interest" description="Disordered" evidence="3">
    <location>
        <begin position="262"/>
        <end position="284"/>
    </location>
</feature>
<dbReference type="Proteomes" id="UP000187203">
    <property type="component" value="Unassembled WGS sequence"/>
</dbReference>
<keyword evidence="7" id="KW-1185">Reference proteome</keyword>
<reference evidence="7" key="1">
    <citation type="submission" date="2013-09" db="EMBL/GenBank/DDBJ databases">
        <title>Corchorus olitorius genome sequencing.</title>
        <authorList>
            <person name="Alam M."/>
            <person name="Haque M.S."/>
            <person name="Islam M.S."/>
            <person name="Emdad E.M."/>
            <person name="Islam M.M."/>
            <person name="Ahmed B."/>
            <person name="Halim A."/>
            <person name="Hossen Q.M.M."/>
            <person name="Hossain M.Z."/>
            <person name="Ahmed R."/>
            <person name="Khan M.M."/>
            <person name="Islam R."/>
            <person name="Rashid M.M."/>
            <person name="Khan S.A."/>
            <person name="Rahman M.S."/>
            <person name="Alam M."/>
            <person name="Yahiya A.S."/>
            <person name="Khan M.S."/>
            <person name="Azam M.S."/>
            <person name="Haque T."/>
            <person name="Lashkar M.Z.H."/>
            <person name="Akhand A.I."/>
            <person name="Morshed G."/>
            <person name="Roy S."/>
            <person name="Uddin K.S."/>
            <person name="Rabeya T."/>
            <person name="Hossain A.S."/>
            <person name="Chowdhury A."/>
            <person name="Snigdha A.R."/>
            <person name="Mortoza M.S."/>
            <person name="Matin S.A."/>
            <person name="Hoque S.M.E."/>
            <person name="Islam M.K."/>
            <person name="Roy D.K."/>
            <person name="Haider R."/>
            <person name="Moosa M.M."/>
            <person name="Elias S.M."/>
            <person name="Hasan A.M."/>
            <person name="Jahan S."/>
            <person name="Shafiuddin M."/>
            <person name="Mahmood N."/>
            <person name="Shommy N.S."/>
        </authorList>
    </citation>
    <scope>NUCLEOTIDE SEQUENCE [LARGE SCALE GENOMIC DNA]</scope>
    <source>
        <strain evidence="7">cv. O-4</strain>
    </source>
</reference>